<dbReference type="InParanoid" id="T0RC62"/>
<gene>
    <name evidence="2" type="ORF">SDRG_12359</name>
</gene>
<name>T0RC62_SAPDV</name>
<keyword evidence="3" id="KW-1185">Reference proteome</keyword>
<organism evidence="2 3">
    <name type="scientific">Saprolegnia diclina (strain VS20)</name>
    <dbReference type="NCBI Taxonomy" id="1156394"/>
    <lineage>
        <taxon>Eukaryota</taxon>
        <taxon>Sar</taxon>
        <taxon>Stramenopiles</taxon>
        <taxon>Oomycota</taxon>
        <taxon>Saprolegniomycetes</taxon>
        <taxon>Saprolegniales</taxon>
        <taxon>Saprolegniaceae</taxon>
        <taxon>Saprolegnia</taxon>
    </lineage>
</organism>
<proteinExistence type="predicted"/>
<dbReference type="AlphaFoldDB" id="T0RC62"/>
<evidence type="ECO:0000313" key="3">
    <source>
        <dbReference type="Proteomes" id="UP000030762"/>
    </source>
</evidence>
<protein>
    <recommendedName>
        <fullName evidence="4">Secreted protein</fullName>
    </recommendedName>
</protein>
<keyword evidence="1" id="KW-0732">Signal</keyword>
<dbReference type="EMBL" id="JH767180">
    <property type="protein sequence ID" value="EQC29813.1"/>
    <property type="molecule type" value="Genomic_DNA"/>
</dbReference>
<feature type="chain" id="PRO_5004583896" description="Secreted protein" evidence="1">
    <location>
        <begin position="23"/>
        <end position="301"/>
    </location>
</feature>
<evidence type="ECO:0008006" key="4">
    <source>
        <dbReference type="Google" id="ProtNLM"/>
    </source>
</evidence>
<accession>T0RC62</accession>
<sequence>MYRVASFLTAAFGVVTSHSACGDMPTVAPTPAPTASPTPAPTCATNWAPPSPRVLRDVLTTSVQPPHTLLATDKYQSCAGGATGADSQSIYNMPMHLDGPILHFAGALSSLVSHIASPDRLCVHEFNVDPAYPCTTVPPLTALATQEASVCIVPTTGGLQCGLVTSGALALQAVSDGGLTLTQLALSDDSIVGVTASGSLFYASYARNDTSVVVGEWSAIGGPQFTKVAIGFFDNRLCGLTPASTIVCSTEGVSTCPTWEVLSGTWIDLSLGTSSPLRTDISALSAAGAISTLSLYDFSPK</sequence>
<feature type="signal peptide" evidence="1">
    <location>
        <begin position="1"/>
        <end position="22"/>
    </location>
</feature>
<evidence type="ECO:0000256" key="1">
    <source>
        <dbReference type="SAM" id="SignalP"/>
    </source>
</evidence>
<dbReference type="GeneID" id="19953086"/>
<dbReference type="Proteomes" id="UP000030762">
    <property type="component" value="Unassembled WGS sequence"/>
</dbReference>
<evidence type="ECO:0000313" key="2">
    <source>
        <dbReference type="EMBL" id="EQC29813.1"/>
    </source>
</evidence>
<dbReference type="VEuPathDB" id="FungiDB:SDRG_12359"/>
<reference evidence="2 3" key="1">
    <citation type="submission" date="2012-04" db="EMBL/GenBank/DDBJ databases">
        <title>The Genome Sequence of Saprolegnia declina VS20.</title>
        <authorList>
            <consortium name="The Broad Institute Genome Sequencing Platform"/>
            <person name="Russ C."/>
            <person name="Nusbaum C."/>
            <person name="Tyler B."/>
            <person name="van West P."/>
            <person name="Dieguez-Uribeondo J."/>
            <person name="de Bruijn I."/>
            <person name="Tripathy S."/>
            <person name="Jiang R."/>
            <person name="Young S.K."/>
            <person name="Zeng Q."/>
            <person name="Gargeya S."/>
            <person name="Fitzgerald M."/>
            <person name="Haas B."/>
            <person name="Abouelleil A."/>
            <person name="Alvarado L."/>
            <person name="Arachchi H.M."/>
            <person name="Berlin A."/>
            <person name="Chapman S.B."/>
            <person name="Goldberg J."/>
            <person name="Griggs A."/>
            <person name="Gujja S."/>
            <person name="Hansen M."/>
            <person name="Howarth C."/>
            <person name="Imamovic A."/>
            <person name="Larimer J."/>
            <person name="McCowen C."/>
            <person name="Montmayeur A."/>
            <person name="Murphy C."/>
            <person name="Neiman D."/>
            <person name="Pearson M."/>
            <person name="Priest M."/>
            <person name="Roberts A."/>
            <person name="Saif S."/>
            <person name="Shea T."/>
            <person name="Sisk P."/>
            <person name="Sykes S."/>
            <person name="Wortman J."/>
            <person name="Nusbaum C."/>
            <person name="Birren B."/>
        </authorList>
    </citation>
    <scope>NUCLEOTIDE SEQUENCE [LARGE SCALE GENOMIC DNA]</scope>
    <source>
        <strain evidence="2 3">VS20</strain>
    </source>
</reference>
<dbReference type="RefSeq" id="XP_008616652.1">
    <property type="nucleotide sequence ID" value="XM_008618430.1"/>
</dbReference>